<dbReference type="InterPro" id="IPR016167">
    <property type="entry name" value="FAD-bd_PCMH_sub1"/>
</dbReference>
<dbReference type="GO" id="GO:0008360">
    <property type="term" value="P:regulation of cell shape"/>
    <property type="evidence" value="ECO:0007669"/>
    <property type="project" value="UniProtKB-KW"/>
</dbReference>
<dbReference type="InterPro" id="IPR016166">
    <property type="entry name" value="FAD-bd_PCMH"/>
</dbReference>
<dbReference type="Gene3D" id="3.30.43.10">
    <property type="entry name" value="Uridine Diphospho-n-acetylenolpyruvylglucosamine Reductase, domain 2"/>
    <property type="match status" value="1"/>
</dbReference>
<dbReference type="GO" id="GO:0009252">
    <property type="term" value="P:peptidoglycan biosynthetic process"/>
    <property type="evidence" value="ECO:0007669"/>
    <property type="project" value="UniProtKB-UniRule"/>
</dbReference>
<dbReference type="PROSITE" id="PS51387">
    <property type="entry name" value="FAD_PCMH"/>
    <property type="match status" value="1"/>
</dbReference>
<keyword evidence="15 20" id="KW-0560">Oxidoreductase</keyword>
<dbReference type="PANTHER" id="PTHR21071:SF4">
    <property type="entry name" value="UDP-N-ACETYLENOLPYRUVOYLGLUCOSAMINE REDUCTASE"/>
    <property type="match status" value="1"/>
</dbReference>
<dbReference type="InterPro" id="IPR036635">
    <property type="entry name" value="MurB_C_sf"/>
</dbReference>
<dbReference type="GO" id="GO:0071949">
    <property type="term" value="F:FAD binding"/>
    <property type="evidence" value="ECO:0007669"/>
    <property type="project" value="InterPro"/>
</dbReference>
<protein>
    <recommendedName>
        <fullName evidence="7 20">UDP-N-acetylenolpyruvoylglucosamine reductase</fullName>
        <ecNumber evidence="6 20">1.3.1.98</ecNumber>
    </recommendedName>
    <alternativeName>
        <fullName evidence="18 20">UDP-N-acetylmuramate dehydrogenase</fullName>
    </alternativeName>
</protein>
<dbReference type="SUPFAM" id="SSF56176">
    <property type="entry name" value="FAD-binding/transporter-associated domain-like"/>
    <property type="match status" value="1"/>
</dbReference>
<dbReference type="GO" id="GO:0051301">
    <property type="term" value="P:cell division"/>
    <property type="evidence" value="ECO:0007669"/>
    <property type="project" value="UniProtKB-KW"/>
</dbReference>
<dbReference type="InterPro" id="IPR011601">
    <property type="entry name" value="MurB_C"/>
</dbReference>
<comment type="caution">
    <text evidence="22">The sequence shown here is derived from an EMBL/GenBank/DDBJ whole genome shotgun (WGS) entry which is preliminary data.</text>
</comment>
<dbReference type="RefSeq" id="WP_346051015.1">
    <property type="nucleotide sequence ID" value="NZ_JAYGII010000009.1"/>
</dbReference>
<dbReference type="NCBIfam" id="TIGR00179">
    <property type="entry name" value="murB"/>
    <property type="match status" value="1"/>
</dbReference>
<comment type="catalytic activity">
    <reaction evidence="19 20">
        <text>UDP-N-acetyl-alpha-D-muramate + NADP(+) = UDP-N-acetyl-3-O-(1-carboxyvinyl)-alpha-D-glucosamine + NADPH + H(+)</text>
        <dbReference type="Rhea" id="RHEA:12248"/>
        <dbReference type="ChEBI" id="CHEBI:15378"/>
        <dbReference type="ChEBI" id="CHEBI:57783"/>
        <dbReference type="ChEBI" id="CHEBI:58349"/>
        <dbReference type="ChEBI" id="CHEBI:68483"/>
        <dbReference type="ChEBI" id="CHEBI:70757"/>
        <dbReference type="EC" id="1.3.1.98"/>
    </reaction>
</comment>
<feature type="active site" description="Proton donor" evidence="20">
    <location>
        <position position="251"/>
    </location>
</feature>
<evidence type="ECO:0000256" key="2">
    <source>
        <dbReference type="ARBA" id="ARBA00003921"/>
    </source>
</evidence>
<evidence type="ECO:0000256" key="11">
    <source>
        <dbReference type="ARBA" id="ARBA00022827"/>
    </source>
</evidence>
<gene>
    <name evidence="20 22" type="primary">murB</name>
    <name evidence="22" type="ORF">VCB98_06100</name>
</gene>
<comment type="pathway">
    <text evidence="4 20">Cell wall biogenesis; peptidoglycan biosynthesis.</text>
</comment>
<dbReference type="HAMAP" id="MF_00037">
    <property type="entry name" value="MurB"/>
    <property type="match status" value="1"/>
</dbReference>
<evidence type="ECO:0000256" key="6">
    <source>
        <dbReference type="ARBA" id="ARBA00012518"/>
    </source>
</evidence>
<feature type="domain" description="FAD-binding PCMH-type" evidence="21">
    <location>
        <begin position="35"/>
        <end position="201"/>
    </location>
</feature>
<dbReference type="SUPFAM" id="SSF56194">
    <property type="entry name" value="Uridine diphospho-N-Acetylenolpyruvylglucosamine reductase, MurB, C-terminal domain"/>
    <property type="match status" value="1"/>
</dbReference>
<evidence type="ECO:0000256" key="8">
    <source>
        <dbReference type="ARBA" id="ARBA00022490"/>
    </source>
</evidence>
<dbReference type="Gene3D" id="3.90.78.10">
    <property type="entry name" value="UDP-N-acetylenolpyruvoylglucosamine reductase, C-terminal domain"/>
    <property type="match status" value="1"/>
</dbReference>
<keyword evidence="11 20" id="KW-0274">FAD</keyword>
<keyword evidence="12 20" id="KW-0521">NADP</keyword>
<evidence type="ECO:0000256" key="16">
    <source>
        <dbReference type="ARBA" id="ARBA00023306"/>
    </source>
</evidence>
<evidence type="ECO:0000313" key="22">
    <source>
        <dbReference type="EMBL" id="MEA5445386.1"/>
    </source>
</evidence>
<evidence type="ECO:0000259" key="21">
    <source>
        <dbReference type="PROSITE" id="PS51387"/>
    </source>
</evidence>
<dbReference type="EC" id="1.3.1.98" evidence="6 20"/>
<evidence type="ECO:0000313" key="23">
    <source>
        <dbReference type="Proteomes" id="UP001302316"/>
    </source>
</evidence>
<dbReference type="InterPro" id="IPR016169">
    <property type="entry name" value="FAD-bd_PCMH_sub2"/>
</dbReference>
<feature type="active site" evidence="20">
    <location>
        <position position="347"/>
    </location>
</feature>
<evidence type="ECO:0000256" key="12">
    <source>
        <dbReference type="ARBA" id="ARBA00022857"/>
    </source>
</evidence>
<dbReference type="GO" id="GO:0005829">
    <property type="term" value="C:cytosol"/>
    <property type="evidence" value="ECO:0007669"/>
    <property type="project" value="TreeGrafter"/>
</dbReference>
<comment type="similarity">
    <text evidence="5 20">Belongs to the MurB family.</text>
</comment>
<dbReference type="PANTHER" id="PTHR21071">
    <property type="entry name" value="UDP-N-ACETYLENOLPYRUVOYLGLUCOSAMINE REDUCTASE"/>
    <property type="match status" value="1"/>
</dbReference>
<evidence type="ECO:0000256" key="3">
    <source>
        <dbReference type="ARBA" id="ARBA00004496"/>
    </source>
</evidence>
<dbReference type="NCBIfam" id="NF010478">
    <property type="entry name" value="PRK13903.1"/>
    <property type="match status" value="1"/>
</dbReference>
<keyword evidence="9 20" id="KW-0132">Cell division</keyword>
<dbReference type="Pfam" id="PF02873">
    <property type="entry name" value="MurB_C"/>
    <property type="match status" value="1"/>
</dbReference>
<evidence type="ECO:0000256" key="10">
    <source>
        <dbReference type="ARBA" id="ARBA00022630"/>
    </source>
</evidence>
<dbReference type="NCBIfam" id="NF000755">
    <property type="entry name" value="PRK00046.1"/>
    <property type="match status" value="1"/>
</dbReference>
<evidence type="ECO:0000256" key="13">
    <source>
        <dbReference type="ARBA" id="ARBA00022960"/>
    </source>
</evidence>
<evidence type="ECO:0000256" key="5">
    <source>
        <dbReference type="ARBA" id="ARBA00010485"/>
    </source>
</evidence>
<reference evidence="22 23" key="1">
    <citation type="submission" date="2023-12" db="EMBL/GenBank/DDBJ databases">
        <title>Whole-genome sequencing of halo(alkali)philic microorganisms from hypersaline lakes.</title>
        <authorList>
            <person name="Sorokin D.Y."/>
            <person name="Merkel A.Y."/>
            <person name="Messina E."/>
            <person name="Yakimov M."/>
        </authorList>
    </citation>
    <scope>NUCLEOTIDE SEQUENCE [LARGE SCALE GENOMIC DNA]</scope>
    <source>
        <strain evidence="22 23">AB-CW1</strain>
    </source>
</reference>
<keyword evidence="17 20" id="KW-0961">Cell wall biogenesis/degradation</keyword>
<keyword evidence="8 20" id="KW-0963">Cytoplasm</keyword>
<evidence type="ECO:0000256" key="15">
    <source>
        <dbReference type="ARBA" id="ARBA00023002"/>
    </source>
</evidence>
<dbReference type="Proteomes" id="UP001302316">
    <property type="component" value="Unassembled WGS sequence"/>
</dbReference>
<keyword evidence="13 20" id="KW-0133">Cell shape</keyword>
<keyword evidence="14 20" id="KW-0573">Peptidoglycan synthesis</keyword>
<keyword evidence="10 20" id="KW-0285">Flavoprotein</keyword>
<organism evidence="22 23">
    <name type="scientific">Natronospira elongata</name>
    <dbReference type="NCBI Taxonomy" id="3110268"/>
    <lineage>
        <taxon>Bacteria</taxon>
        <taxon>Pseudomonadati</taxon>
        <taxon>Pseudomonadota</taxon>
        <taxon>Gammaproteobacteria</taxon>
        <taxon>Natronospirales</taxon>
        <taxon>Natronospiraceae</taxon>
        <taxon>Natronospira</taxon>
    </lineage>
</organism>
<evidence type="ECO:0000256" key="14">
    <source>
        <dbReference type="ARBA" id="ARBA00022984"/>
    </source>
</evidence>
<dbReference type="GO" id="GO:0008762">
    <property type="term" value="F:UDP-N-acetylmuramate dehydrogenase activity"/>
    <property type="evidence" value="ECO:0007669"/>
    <property type="project" value="UniProtKB-UniRule"/>
</dbReference>
<comment type="subcellular location">
    <subcellularLocation>
        <location evidence="3 20">Cytoplasm</location>
    </subcellularLocation>
</comment>
<dbReference type="InterPro" id="IPR003170">
    <property type="entry name" value="MurB"/>
</dbReference>
<evidence type="ECO:0000256" key="18">
    <source>
        <dbReference type="ARBA" id="ARBA00031026"/>
    </source>
</evidence>
<evidence type="ECO:0000256" key="9">
    <source>
        <dbReference type="ARBA" id="ARBA00022618"/>
    </source>
</evidence>
<sequence length="351" mass="38456">MRGDCMVSRQTQDGDKGTGLEVCRDAELSALNTLAVPVRATRLLRVSDPRLFEAQPPRDGDLVLGGGSNVLFRADFPGSIWLMVNRGIEGVSREENGDLIRVAAGENWDAFVRWSLEQGYHGLENLILIPGSVGAAPIQNIGAYGVEVERFIRSVTVWDRRARQFREFSHPECAFDYRDSRFKRERDAFVVTHVNFHLPCSGEPALEYAGVREELAAMGIDRPEPRAVARAVEAIRRRKLPDPARLSNAGSFFKNPVVSAARAAALQADHAALPVFPLPDGGCKLSAAWLLEQCGLKGWRRGAAGFAEQHALVLVNHGGATGAELWAAAQEAMARVEAEFGLRLEPEPRIV</sequence>
<keyword evidence="16 20" id="KW-0131">Cell cycle</keyword>
<name>A0AAP6JF02_9GAMM</name>
<evidence type="ECO:0000256" key="17">
    <source>
        <dbReference type="ARBA" id="ARBA00023316"/>
    </source>
</evidence>
<comment type="function">
    <text evidence="2 20">Cell wall formation.</text>
</comment>
<dbReference type="GO" id="GO:0071555">
    <property type="term" value="P:cell wall organization"/>
    <property type="evidence" value="ECO:0007669"/>
    <property type="project" value="UniProtKB-KW"/>
</dbReference>
<feature type="active site" evidence="20">
    <location>
        <position position="178"/>
    </location>
</feature>
<evidence type="ECO:0000256" key="20">
    <source>
        <dbReference type="HAMAP-Rule" id="MF_00037"/>
    </source>
</evidence>
<dbReference type="AlphaFoldDB" id="A0AAP6JF02"/>
<evidence type="ECO:0000256" key="19">
    <source>
        <dbReference type="ARBA" id="ARBA00048914"/>
    </source>
</evidence>
<dbReference type="Pfam" id="PF01565">
    <property type="entry name" value="FAD_binding_4"/>
    <property type="match status" value="1"/>
</dbReference>
<dbReference type="InterPro" id="IPR036318">
    <property type="entry name" value="FAD-bd_PCMH-like_sf"/>
</dbReference>
<dbReference type="EMBL" id="JAYGII010000009">
    <property type="protein sequence ID" value="MEA5445386.1"/>
    <property type="molecule type" value="Genomic_DNA"/>
</dbReference>
<comment type="cofactor">
    <cofactor evidence="1 20">
        <name>FAD</name>
        <dbReference type="ChEBI" id="CHEBI:57692"/>
    </cofactor>
</comment>
<keyword evidence="23" id="KW-1185">Reference proteome</keyword>
<evidence type="ECO:0000256" key="7">
    <source>
        <dbReference type="ARBA" id="ARBA00015188"/>
    </source>
</evidence>
<evidence type="ECO:0000256" key="4">
    <source>
        <dbReference type="ARBA" id="ARBA00004752"/>
    </source>
</evidence>
<dbReference type="InterPro" id="IPR006094">
    <property type="entry name" value="Oxid_FAD_bind_N"/>
</dbReference>
<accession>A0AAP6JF02</accession>
<proteinExistence type="inferred from homology"/>
<dbReference type="Gene3D" id="3.30.465.10">
    <property type="match status" value="1"/>
</dbReference>
<evidence type="ECO:0000256" key="1">
    <source>
        <dbReference type="ARBA" id="ARBA00001974"/>
    </source>
</evidence>